<keyword evidence="4" id="KW-0443">Lipid metabolism</keyword>
<dbReference type="GO" id="GO:0003841">
    <property type="term" value="F:1-acylglycerol-3-phosphate O-acyltransferase activity"/>
    <property type="evidence" value="ECO:0007669"/>
    <property type="project" value="UniProtKB-UniRule"/>
</dbReference>
<feature type="transmembrane region" description="Helical" evidence="5">
    <location>
        <begin position="49"/>
        <end position="67"/>
    </location>
</feature>
<evidence type="ECO:0000313" key="7">
    <source>
        <dbReference type="EMBL" id="AGQ19538.1"/>
    </source>
</evidence>
<comment type="domain">
    <text evidence="4">The HXXXXD motif is essential for acyltransferase activity and may constitute the binding site for the phosphate moiety of the glycerol-3-phosphate.</text>
</comment>
<comment type="similarity">
    <text evidence="1 4">Belongs to the 1-acyl-sn-glycerol-3-phosphate acyltransferase family.</text>
</comment>
<evidence type="ECO:0000256" key="3">
    <source>
        <dbReference type="ARBA" id="ARBA00023315"/>
    </source>
</evidence>
<protein>
    <recommendedName>
        <fullName evidence="4">1-acyl-sn-glycerol-3-phosphate acyltransferase</fullName>
        <ecNumber evidence="4">2.3.1.51</ecNumber>
    </recommendedName>
</protein>
<name>S5DPL8_9ACTN</name>
<keyword evidence="5" id="KW-0472">Membrane</keyword>
<evidence type="ECO:0000256" key="1">
    <source>
        <dbReference type="ARBA" id="ARBA00008655"/>
    </source>
</evidence>
<proteinExistence type="inferred from homology"/>
<accession>S5DPL8</accession>
<dbReference type="CDD" id="cd07989">
    <property type="entry name" value="LPLAT_AGPAT-like"/>
    <property type="match status" value="1"/>
</dbReference>
<dbReference type="GO" id="GO:0016020">
    <property type="term" value="C:membrane"/>
    <property type="evidence" value="ECO:0007669"/>
    <property type="project" value="InterPro"/>
</dbReference>
<evidence type="ECO:0000256" key="2">
    <source>
        <dbReference type="ARBA" id="ARBA00022679"/>
    </source>
</evidence>
<dbReference type="EMBL" id="KC811135">
    <property type="protein sequence ID" value="AGQ19538.1"/>
    <property type="molecule type" value="Genomic_DNA"/>
</dbReference>
<keyword evidence="2 4" id="KW-0808">Transferase</keyword>
<dbReference type="GO" id="GO:0006654">
    <property type="term" value="P:phosphatidic acid biosynthetic process"/>
    <property type="evidence" value="ECO:0007669"/>
    <property type="project" value="TreeGrafter"/>
</dbReference>
<dbReference type="PANTHER" id="PTHR10434:SF40">
    <property type="entry name" value="1-ACYL-SN-GLYCEROL-3-PHOSPHATE ACYLTRANSFERASE"/>
    <property type="match status" value="1"/>
</dbReference>
<feature type="transmembrane region" description="Helical" evidence="5">
    <location>
        <begin position="12"/>
        <end position="37"/>
    </location>
</feature>
<dbReference type="SMART" id="SM00563">
    <property type="entry name" value="PlsC"/>
    <property type="match status" value="1"/>
</dbReference>
<dbReference type="Pfam" id="PF01553">
    <property type="entry name" value="Acyltransferase"/>
    <property type="match status" value="1"/>
</dbReference>
<dbReference type="InterPro" id="IPR002123">
    <property type="entry name" value="Plipid/glycerol_acylTrfase"/>
</dbReference>
<keyword evidence="5" id="KW-1133">Transmembrane helix</keyword>
<evidence type="ECO:0000256" key="5">
    <source>
        <dbReference type="SAM" id="Phobius"/>
    </source>
</evidence>
<organism evidence="7">
    <name type="scientific">Candidatus Actinomarina minuta</name>
    <dbReference type="NCBI Taxonomy" id="1389454"/>
    <lineage>
        <taxon>Bacteria</taxon>
        <taxon>Bacillati</taxon>
        <taxon>Actinomycetota</taxon>
        <taxon>Actinomycetes</taxon>
        <taxon>Candidatus Actinomarinidae</taxon>
        <taxon>Candidatus Actinomarinales</taxon>
        <taxon>Candidatus Actinomarineae</taxon>
        <taxon>Candidatus Actinomarinaceae</taxon>
        <taxon>Candidatus Actinomarina</taxon>
    </lineage>
</organism>
<sequence length="242" mass="27246">MAPINFRTKLKTFILFPTFLILFGILLLFIIATVAIPNGKQLATKLYKLFGWMGLKMVGINLTVSGLEKIDKNKSYVVVGNHPSTLDIFTHIYGLPISIRFLTKSELFRIPIFSRVLKILGLPRIDRDSTSLDLNKINDSIQSVINDGNSIMVFPEGKRSNQKKLLPFKKGAAHIAKDFNLPILPIVSHNAHNLMIKGKVWFIPGDIHLDVLDPVESNDDLDIDKVTELLYERIDQALAVDK</sequence>
<dbReference type="AlphaFoldDB" id="S5DPL8"/>
<keyword evidence="4" id="KW-0444">Lipid biosynthesis</keyword>
<evidence type="ECO:0000259" key="6">
    <source>
        <dbReference type="SMART" id="SM00563"/>
    </source>
</evidence>
<dbReference type="NCBIfam" id="TIGR00530">
    <property type="entry name" value="AGP_acyltrn"/>
    <property type="match status" value="1"/>
</dbReference>
<keyword evidence="5" id="KW-0812">Transmembrane</keyword>
<keyword evidence="4" id="KW-1208">Phospholipid metabolism</keyword>
<dbReference type="InterPro" id="IPR004552">
    <property type="entry name" value="AGP_acyltrans"/>
</dbReference>
<dbReference type="SUPFAM" id="SSF69593">
    <property type="entry name" value="Glycerol-3-phosphate (1)-acyltransferase"/>
    <property type="match status" value="1"/>
</dbReference>
<keyword evidence="3 4" id="KW-0012">Acyltransferase</keyword>
<comment type="catalytic activity">
    <reaction evidence="4">
        <text>a 1-acyl-sn-glycero-3-phosphate + an acyl-CoA = a 1,2-diacyl-sn-glycero-3-phosphate + CoA</text>
        <dbReference type="Rhea" id="RHEA:19709"/>
        <dbReference type="ChEBI" id="CHEBI:57287"/>
        <dbReference type="ChEBI" id="CHEBI:57970"/>
        <dbReference type="ChEBI" id="CHEBI:58342"/>
        <dbReference type="ChEBI" id="CHEBI:58608"/>
        <dbReference type="EC" id="2.3.1.51"/>
    </reaction>
</comment>
<reference evidence="7" key="1">
    <citation type="journal article" date="2013" name="Sci. Rep.">
        <title>Metagenomics uncovers a new group of low GC and ultra-small marine Actinobacteria.</title>
        <authorList>
            <person name="Ghai R."/>
            <person name="Mizuno C.M."/>
            <person name="Picazo A."/>
            <person name="Camacho A."/>
            <person name="Rodriguez-Valera F."/>
        </authorList>
    </citation>
    <scope>NUCLEOTIDE SEQUENCE</scope>
</reference>
<feature type="domain" description="Phospholipid/glycerol acyltransferase" evidence="6">
    <location>
        <begin position="76"/>
        <end position="191"/>
    </location>
</feature>
<dbReference type="PANTHER" id="PTHR10434">
    <property type="entry name" value="1-ACYL-SN-GLYCEROL-3-PHOSPHATE ACYLTRANSFERASE"/>
    <property type="match status" value="1"/>
</dbReference>
<keyword evidence="4" id="KW-0594">Phospholipid biosynthesis</keyword>
<evidence type="ECO:0000256" key="4">
    <source>
        <dbReference type="RuleBase" id="RU361267"/>
    </source>
</evidence>
<dbReference type="EC" id="2.3.1.51" evidence="4"/>